<dbReference type="RefSeq" id="WP_108829869.1">
    <property type="nucleotide sequence ID" value="NZ_OMOR01000001.1"/>
</dbReference>
<name>A0A2R8BIR2_9RHOB</name>
<gene>
    <name evidence="1" type="ORF">ASD8599_03731</name>
</gene>
<keyword evidence="2" id="KW-1185">Reference proteome</keyword>
<dbReference type="EMBL" id="OMOR01000001">
    <property type="protein sequence ID" value="SPH22984.1"/>
    <property type="molecule type" value="Genomic_DNA"/>
</dbReference>
<evidence type="ECO:0000313" key="1">
    <source>
        <dbReference type="EMBL" id="SPH22984.1"/>
    </source>
</evidence>
<reference evidence="1 2" key="1">
    <citation type="submission" date="2018-03" db="EMBL/GenBank/DDBJ databases">
        <authorList>
            <person name="Keele B.F."/>
        </authorList>
    </citation>
    <scope>NUCLEOTIDE SEQUENCE [LARGE SCALE GENOMIC DNA]</scope>
    <source>
        <strain evidence="1 2">CECT 8599</strain>
    </source>
</reference>
<evidence type="ECO:0000313" key="2">
    <source>
        <dbReference type="Proteomes" id="UP000244880"/>
    </source>
</evidence>
<protein>
    <submittedName>
        <fullName evidence="1">Uncharacterized protein</fullName>
    </submittedName>
</protein>
<dbReference type="Proteomes" id="UP000244880">
    <property type="component" value="Unassembled WGS sequence"/>
</dbReference>
<accession>A0A2R8BIR2</accession>
<sequence length="163" mass="17367">MTLEDAIAAWDCKSRDAILAVHGTFCSRATYMLDLIRIAQNPERADGATWLIKHALEQGHGVVDPIGVIRAGSRATTWPAQLHVLQMLPRLGIPVGGVGYTETLVMAAVASPKSMVRAWGYAGCDLLGMSVTALGPKMALVLAKARGTETSASVLARLKRCEL</sequence>
<organism evidence="1 2">
    <name type="scientific">Ascidiaceihabitans donghaensis</name>
    <dbReference type="NCBI Taxonomy" id="1510460"/>
    <lineage>
        <taxon>Bacteria</taxon>
        <taxon>Pseudomonadati</taxon>
        <taxon>Pseudomonadota</taxon>
        <taxon>Alphaproteobacteria</taxon>
        <taxon>Rhodobacterales</taxon>
        <taxon>Paracoccaceae</taxon>
        <taxon>Ascidiaceihabitans</taxon>
    </lineage>
</organism>
<dbReference type="OrthoDB" id="7860049at2"/>
<dbReference type="AlphaFoldDB" id="A0A2R8BIR2"/>
<proteinExistence type="predicted"/>